<name>A0A372JAX8_9ACTN</name>
<proteinExistence type="predicted"/>
<evidence type="ECO:0000313" key="3">
    <source>
        <dbReference type="Proteomes" id="UP000261811"/>
    </source>
</evidence>
<dbReference type="Proteomes" id="UP000261811">
    <property type="component" value="Unassembled WGS sequence"/>
</dbReference>
<gene>
    <name evidence="2" type="ORF">DZF91_34255</name>
</gene>
<feature type="region of interest" description="Disordered" evidence="1">
    <location>
        <begin position="33"/>
        <end position="65"/>
    </location>
</feature>
<reference evidence="2 3" key="1">
    <citation type="submission" date="2018-08" db="EMBL/GenBank/DDBJ databases">
        <title>Actinomadura jelena sp. nov., a novel Actinomycete isolated from soil in Chad.</title>
        <authorList>
            <person name="Shi L."/>
        </authorList>
    </citation>
    <scope>NUCLEOTIDE SEQUENCE [LARGE SCALE GENOMIC DNA]</scope>
    <source>
        <strain evidence="2 3">NEAU-G17</strain>
    </source>
</reference>
<dbReference type="AlphaFoldDB" id="A0A372JAX8"/>
<keyword evidence="3" id="KW-1185">Reference proteome</keyword>
<organism evidence="2 3">
    <name type="scientific">Actinomadura logoneensis</name>
    <dbReference type="NCBI Taxonomy" id="2293572"/>
    <lineage>
        <taxon>Bacteria</taxon>
        <taxon>Bacillati</taxon>
        <taxon>Actinomycetota</taxon>
        <taxon>Actinomycetes</taxon>
        <taxon>Streptosporangiales</taxon>
        <taxon>Thermomonosporaceae</taxon>
        <taxon>Actinomadura</taxon>
    </lineage>
</organism>
<feature type="compositionally biased region" description="Polar residues" evidence="1">
    <location>
        <begin position="54"/>
        <end position="63"/>
    </location>
</feature>
<feature type="non-terminal residue" evidence="2">
    <location>
        <position position="1"/>
    </location>
</feature>
<evidence type="ECO:0000313" key="2">
    <source>
        <dbReference type="EMBL" id="RFU37181.1"/>
    </source>
</evidence>
<feature type="compositionally biased region" description="Basic and acidic residues" evidence="1">
    <location>
        <begin position="33"/>
        <end position="42"/>
    </location>
</feature>
<comment type="caution">
    <text evidence="2">The sequence shown here is derived from an EMBL/GenBank/DDBJ whole genome shotgun (WGS) entry which is preliminary data.</text>
</comment>
<sequence length="251" mass="25334">RRGPGARTYFGWAAGLALLLAVGVTALVVGTRDGRPASDRRGGSSGAAAPAGVTPSTYSSSPSGRAYAGIEKRATDAAPLTEAEAFPSDASTVQVSRKARLTLRGKELGGDCSAAVWGTETARSLRRAGCTQVARTLYADTSHGYALSVTVFNLVDTPSANAVVDGLGQNGGGGFVRPLSSGAGDALATFGQKGYGAARGVAMGHYAVVAWAQRLTGSGDAASAAKDETLLSVLIEGQKPPAVLDRAARSH</sequence>
<evidence type="ECO:0000256" key="1">
    <source>
        <dbReference type="SAM" id="MobiDB-lite"/>
    </source>
</evidence>
<dbReference type="EMBL" id="QURH01000999">
    <property type="protein sequence ID" value="RFU37181.1"/>
    <property type="molecule type" value="Genomic_DNA"/>
</dbReference>
<accession>A0A372JAX8</accession>
<protein>
    <submittedName>
        <fullName evidence="2">Uncharacterized protein</fullName>
    </submittedName>
</protein>